<dbReference type="Proteomes" id="UP000186551">
    <property type="component" value="Unassembled WGS sequence"/>
</dbReference>
<gene>
    <name evidence="1" type="ORF">A3841_00300</name>
</gene>
<name>A0A1Q5PBY8_9BACT</name>
<dbReference type="STRING" id="1797110.A3841_00300"/>
<keyword evidence="2" id="KW-1185">Reference proteome</keyword>
<evidence type="ECO:0000313" key="2">
    <source>
        <dbReference type="Proteomes" id="UP000186551"/>
    </source>
</evidence>
<organism evidence="1 2">
    <name type="scientific">Pontibacter flavimaris</name>
    <dbReference type="NCBI Taxonomy" id="1797110"/>
    <lineage>
        <taxon>Bacteria</taxon>
        <taxon>Pseudomonadati</taxon>
        <taxon>Bacteroidota</taxon>
        <taxon>Cytophagia</taxon>
        <taxon>Cytophagales</taxon>
        <taxon>Hymenobacteraceae</taxon>
        <taxon>Pontibacter</taxon>
    </lineage>
</organism>
<protein>
    <submittedName>
        <fullName evidence="1">Uncharacterized protein</fullName>
    </submittedName>
</protein>
<sequence length="113" mass="12673">MWELQDQRQLVSIACVKWKEAVAKKVWPKYKKAQADAPKCSGTFGLRQVSIKYSSKYKPASIKVWLTRTWKSAAELVSDKDVRNSGNGSIAKYKSIAKASMAFQANRVTNSIS</sequence>
<accession>A0A1Q5PBY8</accession>
<reference evidence="1 2" key="1">
    <citation type="submission" date="2016-03" db="EMBL/GenBank/DDBJ databases">
        <title>Genome sequence of Pontibacter sp. nov., of the family cytophagaceae, isolated from marine sediment of the Yellow Sea, China.</title>
        <authorList>
            <person name="Zhang G."/>
            <person name="Zhang R."/>
        </authorList>
    </citation>
    <scope>NUCLEOTIDE SEQUENCE [LARGE SCALE GENOMIC DNA]</scope>
    <source>
        <strain evidence="1 2">S10-8</strain>
    </source>
</reference>
<proteinExistence type="predicted"/>
<dbReference type="EMBL" id="LVWA01000007">
    <property type="protein sequence ID" value="OKL39707.1"/>
    <property type="molecule type" value="Genomic_DNA"/>
</dbReference>
<comment type="caution">
    <text evidence="1">The sequence shown here is derived from an EMBL/GenBank/DDBJ whole genome shotgun (WGS) entry which is preliminary data.</text>
</comment>
<evidence type="ECO:0000313" key="1">
    <source>
        <dbReference type="EMBL" id="OKL39707.1"/>
    </source>
</evidence>
<dbReference type="AlphaFoldDB" id="A0A1Q5PBY8"/>